<accession>A0A1G6WAC8</accession>
<evidence type="ECO:0000313" key="2">
    <source>
        <dbReference type="EMBL" id="SDD62749.1"/>
    </source>
</evidence>
<dbReference type="EMBL" id="FNAG01000004">
    <property type="protein sequence ID" value="SDD62749.1"/>
    <property type="molecule type" value="Genomic_DNA"/>
</dbReference>
<dbReference type="RefSeq" id="WP_176764106.1">
    <property type="nucleotide sequence ID" value="NZ_FNAG01000004.1"/>
</dbReference>
<name>A0A1G6WAC8_9GAMM</name>
<protein>
    <submittedName>
        <fullName evidence="2">Uncharacterized protein</fullName>
    </submittedName>
</protein>
<keyword evidence="1" id="KW-0812">Transmembrane</keyword>
<sequence>MNRLPEHDDELGWSERLRAAAPMPARTPDLWPDIAARLAQQDAQASNPAHGVPAAALRSVRTASRRRHRTFALSLLASACLLAVVVLGVLVQHPPDLAPAPMASAHPLDTLLLREAEALEREYAAAFAQFEGAPLPAALQPGLQALDLEGRRISAALAEHPRQARLLDELRRVHQRRLDLLRRGIERHA</sequence>
<evidence type="ECO:0000313" key="3">
    <source>
        <dbReference type="Proteomes" id="UP000199603"/>
    </source>
</evidence>
<dbReference type="Proteomes" id="UP000199603">
    <property type="component" value="Unassembled WGS sequence"/>
</dbReference>
<gene>
    <name evidence="2" type="ORF">SAMN04488509_104210</name>
</gene>
<keyword evidence="1" id="KW-1133">Transmembrane helix</keyword>
<keyword evidence="3" id="KW-1185">Reference proteome</keyword>
<reference evidence="2 3" key="1">
    <citation type="submission" date="2016-10" db="EMBL/GenBank/DDBJ databases">
        <authorList>
            <person name="de Groot N.N."/>
        </authorList>
    </citation>
    <scope>NUCLEOTIDE SEQUENCE [LARGE SCALE GENOMIC DNA]</scope>
    <source>
        <strain evidence="2 3">DSM 16957</strain>
    </source>
</reference>
<dbReference type="AlphaFoldDB" id="A0A1G6WAC8"/>
<dbReference type="STRING" id="265719.SAMN04488509_104210"/>
<proteinExistence type="predicted"/>
<keyword evidence="1" id="KW-0472">Membrane</keyword>
<feature type="transmembrane region" description="Helical" evidence="1">
    <location>
        <begin position="71"/>
        <end position="91"/>
    </location>
</feature>
<organism evidence="2 3">
    <name type="scientific">Aquimonas voraii</name>
    <dbReference type="NCBI Taxonomy" id="265719"/>
    <lineage>
        <taxon>Bacteria</taxon>
        <taxon>Pseudomonadati</taxon>
        <taxon>Pseudomonadota</taxon>
        <taxon>Gammaproteobacteria</taxon>
        <taxon>Lysobacterales</taxon>
        <taxon>Lysobacteraceae</taxon>
        <taxon>Aquimonas</taxon>
    </lineage>
</organism>
<evidence type="ECO:0000256" key="1">
    <source>
        <dbReference type="SAM" id="Phobius"/>
    </source>
</evidence>